<gene>
    <name evidence="8" type="ORF">T551_02211</name>
</gene>
<dbReference type="PROSITE" id="PS50162">
    <property type="entry name" value="RECA_2"/>
    <property type="match status" value="1"/>
</dbReference>
<dbReference type="GO" id="GO:0140664">
    <property type="term" value="F:ATP-dependent DNA damage sensor activity"/>
    <property type="evidence" value="ECO:0007669"/>
    <property type="project" value="InterPro"/>
</dbReference>
<keyword evidence="6" id="KW-0539">Nucleus</keyword>
<dbReference type="Gene3D" id="3.40.50.300">
    <property type="entry name" value="P-loop containing nucleotide triphosphate hydrolases"/>
    <property type="match status" value="1"/>
</dbReference>
<dbReference type="PANTHER" id="PTHR46239">
    <property type="entry name" value="DNA REPAIR PROTEIN RAD51 HOMOLOG 3 RAD51C"/>
    <property type="match status" value="1"/>
</dbReference>
<dbReference type="STRING" id="1408657.A0A0W4ZMK1"/>
<dbReference type="InterPro" id="IPR020588">
    <property type="entry name" value="RecA_ATP-bd"/>
</dbReference>
<dbReference type="OrthoDB" id="5957327at2759"/>
<dbReference type="eggNOG" id="KOG1433">
    <property type="taxonomic scope" value="Eukaryota"/>
</dbReference>
<dbReference type="GO" id="GO:0005524">
    <property type="term" value="F:ATP binding"/>
    <property type="evidence" value="ECO:0007669"/>
    <property type="project" value="UniProtKB-KW"/>
</dbReference>
<comment type="subcellular location">
    <subcellularLocation>
        <location evidence="1">Nucleus</location>
    </subcellularLocation>
</comment>
<dbReference type="GO" id="GO:0008821">
    <property type="term" value="F:crossover junction DNA endonuclease activity"/>
    <property type="evidence" value="ECO:0007669"/>
    <property type="project" value="TreeGrafter"/>
</dbReference>
<evidence type="ECO:0000256" key="1">
    <source>
        <dbReference type="ARBA" id="ARBA00004123"/>
    </source>
</evidence>
<dbReference type="Pfam" id="PF06745">
    <property type="entry name" value="ATPase"/>
    <property type="match status" value="1"/>
</dbReference>
<reference evidence="9" key="1">
    <citation type="journal article" date="2016" name="Nat. Commun.">
        <title>Genome analysis of three Pneumocystis species reveals adaptation mechanisms to life exclusively in mammalian hosts.</title>
        <authorList>
            <person name="Ma L."/>
            <person name="Chen Z."/>
            <person name="Huang D.W."/>
            <person name="Kutty G."/>
            <person name="Ishihara M."/>
            <person name="Wang H."/>
            <person name="Abouelleil A."/>
            <person name="Bishop L."/>
            <person name="Davey E."/>
            <person name="Deng R."/>
            <person name="Deng X."/>
            <person name="Fan L."/>
            <person name="Fantoni G."/>
            <person name="Fitzgerald M."/>
            <person name="Gogineni E."/>
            <person name="Goldberg J.M."/>
            <person name="Handley G."/>
            <person name="Hu X."/>
            <person name="Huber C."/>
            <person name="Jiao X."/>
            <person name="Jones K."/>
            <person name="Levin J.Z."/>
            <person name="Liu Y."/>
            <person name="Macdonald P."/>
            <person name="Melnikov A."/>
            <person name="Raley C."/>
            <person name="Sassi M."/>
            <person name="Sherman B.T."/>
            <person name="Song X."/>
            <person name="Sykes S."/>
            <person name="Tran B."/>
            <person name="Walsh L."/>
            <person name="Xia Y."/>
            <person name="Yang J."/>
            <person name="Young S."/>
            <person name="Zeng Q."/>
            <person name="Zheng X."/>
            <person name="Stephens R."/>
            <person name="Nusbaum C."/>
            <person name="Birren B.W."/>
            <person name="Azadi P."/>
            <person name="Lempicki R.A."/>
            <person name="Cuomo C.A."/>
            <person name="Kovacs J.A."/>
        </authorList>
    </citation>
    <scope>NUCLEOTIDE SEQUENCE [LARGE SCALE GENOMIC DNA]</scope>
    <source>
        <strain evidence="9">RU7</strain>
    </source>
</reference>
<protein>
    <recommendedName>
        <fullName evidence="7">RecA family profile 1 domain-containing protein</fullName>
    </recommendedName>
</protein>
<dbReference type="SUPFAM" id="SSF52540">
    <property type="entry name" value="P-loop containing nucleoside triphosphate hydrolases"/>
    <property type="match status" value="1"/>
</dbReference>
<evidence type="ECO:0000256" key="6">
    <source>
        <dbReference type="ARBA" id="ARBA00023242"/>
    </source>
</evidence>
<dbReference type="GeneID" id="28940729"/>
<evidence type="ECO:0000256" key="4">
    <source>
        <dbReference type="ARBA" id="ARBA00022840"/>
    </source>
</evidence>
<comment type="caution">
    <text evidence="8">The sequence shown here is derived from an EMBL/GenBank/DDBJ whole genome shotgun (WGS) entry which is preliminary data.</text>
</comment>
<dbReference type="RefSeq" id="XP_018229426.1">
    <property type="nucleotide sequence ID" value="XM_018374474.1"/>
</dbReference>
<dbReference type="GO" id="GO:0033063">
    <property type="term" value="C:Rad51B-Rad51C-Rad51D-XRCC2 complex"/>
    <property type="evidence" value="ECO:0007669"/>
    <property type="project" value="TreeGrafter"/>
</dbReference>
<dbReference type="Proteomes" id="UP000053447">
    <property type="component" value="Unassembled WGS sequence"/>
</dbReference>
<keyword evidence="5" id="KW-0234">DNA repair</keyword>
<dbReference type="GO" id="GO:0000400">
    <property type="term" value="F:four-way junction DNA binding"/>
    <property type="evidence" value="ECO:0007669"/>
    <property type="project" value="TreeGrafter"/>
</dbReference>
<keyword evidence="9" id="KW-1185">Reference proteome</keyword>
<keyword evidence="2" id="KW-0547">Nucleotide-binding</keyword>
<dbReference type="GO" id="GO:0005657">
    <property type="term" value="C:replication fork"/>
    <property type="evidence" value="ECO:0007669"/>
    <property type="project" value="TreeGrafter"/>
</dbReference>
<evidence type="ECO:0000259" key="7">
    <source>
        <dbReference type="PROSITE" id="PS50162"/>
    </source>
</evidence>
<dbReference type="VEuPathDB" id="FungiDB:T551_02211"/>
<keyword evidence="4" id="KW-0067">ATP-binding</keyword>
<dbReference type="AlphaFoldDB" id="A0A0W4ZMK1"/>
<dbReference type="PANTHER" id="PTHR46239:SF1">
    <property type="entry name" value="DNA REPAIR PROTEIN RAD51 HOMOLOG 3"/>
    <property type="match status" value="1"/>
</dbReference>
<evidence type="ECO:0000256" key="3">
    <source>
        <dbReference type="ARBA" id="ARBA00022763"/>
    </source>
</evidence>
<evidence type="ECO:0000313" key="9">
    <source>
        <dbReference type="Proteomes" id="UP000053447"/>
    </source>
</evidence>
<dbReference type="GO" id="GO:0033065">
    <property type="term" value="C:Rad51C-XRCC3 complex"/>
    <property type="evidence" value="ECO:0007669"/>
    <property type="project" value="TreeGrafter"/>
</dbReference>
<dbReference type="InterPro" id="IPR052093">
    <property type="entry name" value="HR_Repair_Mediator"/>
</dbReference>
<dbReference type="InterPro" id="IPR027417">
    <property type="entry name" value="P-loop_NTPase"/>
</dbReference>
<dbReference type="GO" id="GO:0007131">
    <property type="term" value="P:reciprocal meiotic recombination"/>
    <property type="evidence" value="ECO:0007669"/>
    <property type="project" value="TreeGrafter"/>
</dbReference>
<sequence>MSSPHVYLSSLYHRLPTTSAFDALTSDNTLSFISSSISELDKIFGGNGFRTGQITEISGPPGSGKTTMALQATINCLKKREKILWIETFQPFPMNSLKRIMMLNKKTKKTTSIDNTYEDIDPLNYLTILHAPSLSNLIALFLHSYNTESRDLTQQKKLIVIDDIATPIIAAFPADNFENQSRNTTYDIAQLKKSQILANLLVSFNRIAAKNNASILVLSKMVIKINILNGRECPILSSPLSPVWSQNCPNRILLLRKNIIFENTNNSWNNTQVRFISIQKVSGVTINSNTLIPFIITVKFHQKYQIFNHNQDKGIHDITNNSNDILNNHDQIEFKNKTKNTNENEYNKYN</sequence>
<dbReference type="InterPro" id="IPR014774">
    <property type="entry name" value="KaiC-like_dom"/>
</dbReference>
<organism evidence="8 9">
    <name type="scientific">Pneumocystis jirovecii (strain RU7)</name>
    <name type="common">Human pneumocystis pneumonia agent</name>
    <dbReference type="NCBI Taxonomy" id="1408657"/>
    <lineage>
        <taxon>Eukaryota</taxon>
        <taxon>Fungi</taxon>
        <taxon>Dikarya</taxon>
        <taxon>Ascomycota</taxon>
        <taxon>Taphrinomycotina</taxon>
        <taxon>Pneumocystomycetes</taxon>
        <taxon>Pneumocystaceae</taxon>
        <taxon>Pneumocystis</taxon>
    </lineage>
</organism>
<feature type="domain" description="RecA family profile 1" evidence="7">
    <location>
        <begin position="29"/>
        <end position="221"/>
    </location>
</feature>
<accession>A0A0W4ZMK1</accession>
<evidence type="ECO:0000256" key="5">
    <source>
        <dbReference type="ARBA" id="ARBA00023204"/>
    </source>
</evidence>
<dbReference type="EMBL" id="LFWA01000009">
    <property type="protein sequence ID" value="KTW29595.1"/>
    <property type="molecule type" value="Genomic_DNA"/>
</dbReference>
<name>A0A0W4ZMK1_PNEJ7</name>
<dbReference type="GO" id="GO:0000707">
    <property type="term" value="P:meiotic DNA recombinase assembly"/>
    <property type="evidence" value="ECO:0007669"/>
    <property type="project" value="TreeGrafter"/>
</dbReference>
<proteinExistence type="predicted"/>
<evidence type="ECO:0000313" key="8">
    <source>
        <dbReference type="EMBL" id="KTW29595.1"/>
    </source>
</evidence>
<keyword evidence="3" id="KW-0227">DNA damage</keyword>
<evidence type="ECO:0000256" key="2">
    <source>
        <dbReference type="ARBA" id="ARBA00022741"/>
    </source>
</evidence>